<evidence type="ECO:0000256" key="13">
    <source>
        <dbReference type="HAMAP-Rule" id="MF_03183"/>
    </source>
</evidence>
<evidence type="ECO:0000256" key="2">
    <source>
        <dbReference type="ARBA" id="ARBA00008343"/>
    </source>
</evidence>
<evidence type="ECO:0000256" key="4">
    <source>
        <dbReference type="ARBA" id="ARBA00022723"/>
    </source>
</evidence>
<comment type="subcellular location">
    <subcellularLocation>
        <location evidence="13">Nucleus</location>
    </subcellularLocation>
    <subcellularLocation>
        <location evidence="13">Mitochondrion</location>
    </subcellularLocation>
</comment>
<dbReference type="EMBL" id="LODT01000016">
    <property type="protein sequence ID" value="KYR00049.1"/>
    <property type="molecule type" value="Genomic_DNA"/>
</dbReference>
<name>A0A152A1H5_TIELA</name>
<dbReference type="OMA" id="RGKRCDL"/>
<evidence type="ECO:0000256" key="1">
    <source>
        <dbReference type="ARBA" id="ARBA00001966"/>
    </source>
</evidence>
<evidence type="ECO:0000256" key="14">
    <source>
        <dbReference type="SAM" id="MobiDB-lite"/>
    </source>
</evidence>
<keyword evidence="6 13" id="KW-0378">Hydrolase</keyword>
<evidence type="ECO:0000256" key="7">
    <source>
        <dbReference type="ARBA" id="ARBA00022946"/>
    </source>
</evidence>
<dbReference type="SMART" id="SM00478">
    <property type="entry name" value="ENDO3c"/>
    <property type="match status" value="1"/>
</dbReference>
<dbReference type="InterPro" id="IPR023170">
    <property type="entry name" value="HhH_base_excis_C"/>
</dbReference>
<dbReference type="GO" id="GO:0051539">
    <property type="term" value="F:4 iron, 4 sulfur cluster binding"/>
    <property type="evidence" value="ECO:0007669"/>
    <property type="project" value="UniProtKB-KW"/>
</dbReference>
<evidence type="ECO:0000256" key="9">
    <source>
        <dbReference type="ARBA" id="ARBA00023014"/>
    </source>
</evidence>
<dbReference type="CDD" id="cd00056">
    <property type="entry name" value="ENDO3c"/>
    <property type="match status" value="1"/>
</dbReference>
<accession>A0A152A1H5</accession>
<gene>
    <name evidence="13" type="primary">NTH1</name>
    <name evidence="16" type="ORF">DLAC_03192</name>
</gene>
<keyword evidence="4" id="KW-0479">Metal-binding</keyword>
<evidence type="ECO:0000313" key="16">
    <source>
        <dbReference type="EMBL" id="KYR00049.1"/>
    </source>
</evidence>
<evidence type="ECO:0000256" key="5">
    <source>
        <dbReference type="ARBA" id="ARBA00022763"/>
    </source>
</evidence>
<keyword evidence="3" id="KW-0004">4Fe-4S</keyword>
<dbReference type="Pfam" id="PF00730">
    <property type="entry name" value="HhH-GPD"/>
    <property type="match status" value="1"/>
</dbReference>
<keyword evidence="17" id="KW-1185">Reference proteome</keyword>
<feature type="domain" description="HhH-GPD" evidence="15">
    <location>
        <begin position="141"/>
        <end position="289"/>
    </location>
</feature>
<dbReference type="GO" id="GO:0140078">
    <property type="term" value="F:class I DNA-(apurinic or apyrimidinic site) endonuclease activity"/>
    <property type="evidence" value="ECO:0007669"/>
    <property type="project" value="UniProtKB-EC"/>
</dbReference>
<dbReference type="HAMAP" id="MF_03183">
    <property type="entry name" value="Endonuclease_III_Nth"/>
    <property type="match status" value="1"/>
</dbReference>
<keyword evidence="8" id="KW-0408">Iron</keyword>
<comment type="caution">
    <text evidence="13">Lacks conserved residue(s) required for the propagation of feature annotation.</text>
</comment>
<dbReference type="InterPro" id="IPR011257">
    <property type="entry name" value="DNA_glycosylase"/>
</dbReference>
<keyword evidence="5 13" id="KW-0227">DNA damage</keyword>
<dbReference type="Gene3D" id="1.10.1670.10">
    <property type="entry name" value="Helix-hairpin-Helix base-excision DNA repair enzymes (C-terminal)"/>
    <property type="match status" value="1"/>
</dbReference>
<dbReference type="GO" id="GO:0006289">
    <property type="term" value="P:nucleotide-excision repair"/>
    <property type="evidence" value="ECO:0007669"/>
    <property type="project" value="TreeGrafter"/>
</dbReference>
<proteinExistence type="inferred from homology"/>
<organism evidence="16 17">
    <name type="scientific">Tieghemostelium lacteum</name>
    <name type="common">Slime mold</name>
    <name type="synonym">Dictyostelium lacteum</name>
    <dbReference type="NCBI Taxonomy" id="361077"/>
    <lineage>
        <taxon>Eukaryota</taxon>
        <taxon>Amoebozoa</taxon>
        <taxon>Evosea</taxon>
        <taxon>Eumycetozoa</taxon>
        <taxon>Dictyostelia</taxon>
        <taxon>Dictyosteliales</taxon>
        <taxon>Raperosteliaceae</taxon>
        <taxon>Tieghemostelium</taxon>
    </lineage>
</organism>
<keyword evidence="16" id="KW-0540">Nuclease</keyword>
<dbReference type="FunFam" id="1.10.340.30:FF:000005">
    <property type="entry name" value="Endonuclease III-like protein 1"/>
    <property type="match status" value="1"/>
</dbReference>
<dbReference type="AlphaFoldDB" id="A0A152A1H5"/>
<dbReference type="InterPro" id="IPR000445">
    <property type="entry name" value="HhH_motif"/>
</dbReference>
<feature type="compositionally biased region" description="Low complexity" evidence="14">
    <location>
        <begin position="53"/>
        <end position="62"/>
    </location>
</feature>
<dbReference type="OrthoDB" id="2099276at2759"/>
<evidence type="ECO:0000256" key="3">
    <source>
        <dbReference type="ARBA" id="ARBA00022485"/>
    </source>
</evidence>
<feature type="compositionally biased region" description="Basic residues" evidence="14">
    <location>
        <begin position="332"/>
        <end position="345"/>
    </location>
</feature>
<dbReference type="InterPro" id="IPR003265">
    <property type="entry name" value="HhH-GPD_domain"/>
</dbReference>
<keyword evidence="9" id="KW-0411">Iron-sulfur</keyword>
<comment type="cofactor">
    <cofactor evidence="1">
        <name>[4Fe-4S] cluster</name>
        <dbReference type="ChEBI" id="CHEBI:49883"/>
    </cofactor>
</comment>
<evidence type="ECO:0000259" key="15">
    <source>
        <dbReference type="SMART" id="SM00478"/>
    </source>
</evidence>
<keyword evidence="13" id="KW-0496">Mitochondrion</keyword>
<dbReference type="EC" id="4.2.99.18" evidence="13"/>
<dbReference type="PANTHER" id="PTHR43286:SF1">
    <property type="entry name" value="ENDONUCLEASE III-LIKE PROTEIN 1"/>
    <property type="match status" value="1"/>
</dbReference>
<feature type="region of interest" description="Disordered" evidence="14">
    <location>
        <begin position="310"/>
        <end position="345"/>
    </location>
</feature>
<dbReference type="GO" id="GO:0006285">
    <property type="term" value="P:base-excision repair, AP site formation"/>
    <property type="evidence" value="ECO:0007669"/>
    <property type="project" value="UniProtKB-UniRule"/>
</dbReference>
<dbReference type="GO" id="GO:0005634">
    <property type="term" value="C:nucleus"/>
    <property type="evidence" value="ECO:0007669"/>
    <property type="project" value="UniProtKB-SubCell"/>
</dbReference>
<evidence type="ECO:0000256" key="6">
    <source>
        <dbReference type="ARBA" id="ARBA00022801"/>
    </source>
</evidence>
<comment type="catalytic activity">
    <reaction evidence="13">
        <text>2'-deoxyribonucleotide-(2'-deoxyribose 5'-phosphate)-2'-deoxyribonucleotide-DNA = a 3'-end 2'-deoxyribonucleotide-(2,3-dehydro-2,3-deoxyribose 5'-phosphate)-DNA + a 5'-end 5'-phospho-2'-deoxyribonucleoside-DNA + H(+)</text>
        <dbReference type="Rhea" id="RHEA:66592"/>
        <dbReference type="Rhea" id="RHEA-COMP:13180"/>
        <dbReference type="Rhea" id="RHEA-COMP:16897"/>
        <dbReference type="Rhea" id="RHEA-COMP:17067"/>
        <dbReference type="ChEBI" id="CHEBI:15378"/>
        <dbReference type="ChEBI" id="CHEBI:136412"/>
        <dbReference type="ChEBI" id="CHEBI:157695"/>
        <dbReference type="ChEBI" id="CHEBI:167181"/>
        <dbReference type="EC" id="4.2.99.18"/>
    </reaction>
</comment>
<dbReference type="PANTHER" id="PTHR43286">
    <property type="entry name" value="ENDONUCLEASE III-LIKE PROTEIN 1"/>
    <property type="match status" value="1"/>
</dbReference>
<evidence type="ECO:0000256" key="12">
    <source>
        <dbReference type="ARBA" id="ARBA00023295"/>
    </source>
</evidence>
<dbReference type="InterPro" id="IPR004035">
    <property type="entry name" value="Endouclease-III_FeS-bd_BS"/>
</dbReference>
<dbReference type="FunCoup" id="A0A152A1H5">
    <property type="interactions" value="208"/>
</dbReference>
<dbReference type="Proteomes" id="UP000076078">
    <property type="component" value="Unassembled WGS sequence"/>
</dbReference>
<feature type="region of interest" description="Disordered" evidence="14">
    <location>
        <begin position="46"/>
        <end position="76"/>
    </location>
</feature>
<dbReference type="GO" id="GO:0005739">
    <property type="term" value="C:mitochondrion"/>
    <property type="evidence" value="ECO:0007669"/>
    <property type="project" value="UniProtKB-SubCell"/>
</dbReference>
<dbReference type="STRING" id="361077.A0A152A1H5"/>
<comment type="function">
    <text evidence="13">Bifunctional DNA N-glycosylase with associated apurinic/apyrimidinic (AP) lyase function that catalyzes the first step in base excision repair (BER), the primary repair pathway for the repair of oxidative DNA damage. The DNA N-glycosylase activity releases the damaged DNA base from DNA by cleaving the N-glycosidic bond, leaving an AP site. The AP lyase activity cleaves the phosphodiester bond 3' to the AP site by a beta-elimination. Primarily recognizes and repairs oxidative base damage of pyrimidines.</text>
</comment>
<protein>
    <recommendedName>
        <fullName evidence="13">Endonuclease III homolog</fullName>
        <ecNumber evidence="13">3.2.2.-</ecNumber>
        <ecNumber evidence="13">4.2.99.18</ecNumber>
    </recommendedName>
    <alternativeName>
        <fullName evidence="13">Bifunctional DNA N-glycosylase/DNA-(apurinic or apyrimidinic site) lyase</fullName>
        <shortName evidence="13">DNA glycosylase/AP lyase</shortName>
    </alternativeName>
</protein>
<dbReference type="SUPFAM" id="SSF48150">
    <property type="entry name" value="DNA-glycosylase"/>
    <property type="match status" value="1"/>
</dbReference>
<keyword evidence="10 13" id="KW-0234">DNA repair</keyword>
<dbReference type="Pfam" id="PF00633">
    <property type="entry name" value="HHH"/>
    <property type="match status" value="1"/>
</dbReference>
<dbReference type="FunFam" id="1.10.1670.10:FF:000003">
    <property type="entry name" value="Endonuclease III homolog"/>
    <property type="match status" value="1"/>
</dbReference>
<reference evidence="16 17" key="1">
    <citation type="submission" date="2015-12" db="EMBL/GenBank/DDBJ databases">
        <title>Dictyostelia acquired genes for synthesis and detection of signals that induce cell-type specialization by lateral gene transfer from prokaryotes.</title>
        <authorList>
            <person name="Gloeckner G."/>
            <person name="Schaap P."/>
        </authorList>
    </citation>
    <scope>NUCLEOTIDE SEQUENCE [LARGE SCALE GENOMIC DNA]</scope>
    <source>
        <strain evidence="16 17">TK</strain>
    </source>
</reference>
<comment type="caution">
    <text evidence="16">The sequence shown here is derived from an EMBL/GenBank/DDBJ whole genome shotgun (WGS) entry which is preliminary data.</text>
</comment>
<evidence type="ECO:0000256" key="11">
    <source>
        <dbReference type="ARBA" id="ARBA00023239"/>
    </source>
</evidence>
<keyword evidence="13" id="KW-0539">Nucleus</keyword>
<evidence type="ECO:0000256" key="10">
    <source>
        <dbReference type="ARBA" id="ARBA00023204"/>
    </source>
</evidence>
<keyword evidence="7" id="KW-0809">Transit peptide</keyword>
<keyword evidence="12 13" id="KW-0326">Glycosidase</keyword>
<keyword evidence="11 13" id="KW-0456">Lyase</keyword>
<dbReference type="GO" id="GO:0046872">
    <property type="term" value="F:metal ion binding"/>
    <property type="evidence" value="ECO:0007669"/>
    <property type="project" value="UniProtKB-KW"/>
</dbReference>
<dbReference type="EC" id="3.2.2.-" evidence="13"/>
<dbReference type="GO" id="GO:0000703">
    <property type="term" value="F:oxidized pyrimidine nucleobase lesion DNA N-glycosylase activity"/>
    <property type="evidence" value="ECO:0007669"/>
    <property type="project" value="UniProtKB-UniRule"/>
</dbReference>
<comment type="similarity">
    <text evidence="2 13">Belongs to the Nth/MutY family.</text>
</comment>
<feature type="compositionally biased region" description="Acidic residues" evidence="14">
    <location>
        <begin position="320"/>
        <end position="329"/>
    </location>
</feature>
<dbReference type="GO" id="GO:0003677">
    <property type="term" value="F:DNA binding"/>
    <property type="evidence" value="ECO:0007669"/>
    <property type="project" value="UniProtKB-UniRule"/>
</dbReference>
<dbReference type="PROSITE" id="PS00764">
    <property type="entry name" value="ENDONUCLEASE_III_1"/>
    <property type="match status" value="1"/>
</dbReference>
<dbReference type="InterPro" id="IPR030841">
    <property type="entry name" value="NTH1"/>
</dbReference>
<keyword evidence="16" id="KW-0255">Endonuclease</keyword>
<evidence type="ECO:0000256" key="8">
    <source>
        <dbReference type="ARBA" id="ARBA00023004"/>
    </source>
</evidence>
<sequence length="345" mass="39871">MNSYRSVYYLLRMSQGEPIIKSRFFTSQQSKKSPITIEYEDEPSEKFTKLSSTTTTTTTTNTLDESKKINSSGTKRKIEDTKKKFESMSLARTEWEDVWKKIEKQRKETEAPVDVMGAESFDDHKFEDKERRFHVLVGCLLSSQTKDQITHAAMKKLIDYGLNVDNILKTSESKIEELLHPVLYYKRKAIYLKKISQILKDKYDSDVPSTYEELMALPGIGPKMTLLILNIAWKKLVGIAVDTHMHRISNRLGWVNTTQPEETRKSLESWLPKDRWDQVNLLLVGFGQTICLPQKPKCLACSVNNQCPTGIKNLNSNDNEKEEEEEEEEKEKKKKSSKKIKSSNK</sequence>
<dbReference type="Gene3D" id="1.10.340.30">
    <property type="entry name" value="Hypothetical protein, domain 2"/>
    <property type="match status" value="1"/>
</dbReference>
<dbReference type="InParanoid" id="A0A152A1H5"/>
<evidence type="ECO:0000313" key="17">
    <source>
        <dbReference type="Proteomes" id="UP000076078"/>
    </source>
</evidence>